<dbReference type="InParanoid" id="W3XAA2"/>
<gene>
    <name evidence="2" type="ORF">PFICI_04909</name>
</gene>
<dbReference type="RefSeq" id="XP_007831681.1">
    <property type="nucleotide sequence ID" value="XM_007833490.1"/>
</dbReference>
<evidence type="ECO:0000313" key="2">
    <source>
        <dbReference type="EMBL" id="ETS83033.1"/>
    </source>
</evidence>
<dbReference type="AlphaFoldDB" id="W3XAA2"/>
<name>W3XAA2_PESFW</name>
<dbReference type="eggNOG" id="KOG1769">
    <property type="taxonomic scope" value="Eukaryota"/>
</dbReference>
<dbReference type="Proteomes" id="UP000030651">
    <property type="component" value="Unassembled WGS sequence"/>
</dbReference>
<dbReference type="GeneID" id="19269922"/>
<sequence length="139" mass="14929">MSGSALSSHPDGKTKMEGASVDSHVPVAPAAAAAAAASQSEVQQQNEIIKLQVKQSARYQRTSLVKIRRTSPLGAMMEFFAAQAGRHVDRLRFVTFDGQRMHKDQTANDLELEDGDLIDVLEEQDGGGGGQVHLKVTTV</sequence>
<reference evidence="3" key="1">
    <citation type="journal article" date="2015" name="BMC Genomics">
        <title>Genomic and transcriptomic analysis of the endophytic fungus Pestalotiopsis fici reveals its lifestyle and high potential for synthesis of natural products.</title>
        <authorList>
            <person name="Wang X."/>
            <person name="Zhang X."/>
            <person name="Liu L."/>
            <person name="Xiang M."/>
            <person name="Wang W."/>
            <person name="Sun X."/>
            <person name="Che Y."/>
            <person name="Guo L."/>
            <person name="Liu G."/>
            <person name="Guo L."/>
            <person name="Wang C."/>
            <person name="Yin W.B."/>
            <person name="Stadler M."/>
            <person name="Zhang X."/>
            <person name="Liu X."/>
        </authorList>
    </citation>
    <scope>NUCLEOTIDE SEQUENCE [LARGE SCALE GENOMIC DNA]</scope>
    <source>
        <strain evidence="3">W106-1 / CGMCC3.15140</strain>
    </source>
</reference>
<dbReference type="InterPro" id="IPR022617">
    <property type="entry name" value="Rad60/SUMO-like_dom"/>
</dbReference>
<dbReference type="OrthoDB" id="442921at2759"/>
<protein>
    <recommendedName>
        <fullName evidence="1">Ubiquitin-like domain-containing protein</fullName>
    </recommendedName>
</protein>
<dbReference type="CDD" id="cd01763">
    <property type="entry name" value="Ubl_SUMO_like"/>
    <property type="match status" value="1"/>
</dbReference>
<feature type="domain" description="Ubiquitin-like" evidence="1">
    <location>
        <begin position="49"/>
        <end position="127"/>
    </location>
</feature>
<dbReference type="InterPro" id="IPR029071">
    <property type="entry name" value="Ubiquitin-like_domsf"/>
</dbReference>
<dbReference type="Gene3D" id="3.10.20.90">
    <property type="entry name" value="Phosphatidylinositol 3-kinase Catalytic Subunit, Chain A, domain 1"/>
    <property type="match status" value="1"/>
</dbReference>
<dbReference type="KEGG" id="pfy:PFICI_04909"/>
<dbReference type="PROSITE" id="PS50053">
    <property type="entry name" value="UBIQUITIN_2"/>
    <property type="match status" value="1"/>
</dbReference>
<dbReference type="Pfam" id="PF11976">
    <property type="entry name" value="Rad60-SLD"/>
    <property type="match status" value="1"/>
</dbReference>
<dbReference type="SUPFAM" id="SSF54236">
    <property type="entry name" value="Ubiquitin-like"/>
    <property type="match status" value="1"/>
</dbReference>
<organism evidence="2 3">
    <name type="scientific">Pestalotiopsis fici (strain W106-1 / CGMCC3.15140)</name>
    <dbReference type="NCBI Taxonomy" id="1229662"/>
    <lineage>
        <taxon>Eukaryota</taxon>
        <taxon>Fungi</taxon>
        <taxon>Dikarya</taxon>
        <taxon>Ascomycota</taxon>
        <taxon>Pezizomycotina</taxon>
        <taxon>Sordariomycetes</taxon>
        <taxon>Xylariomycetidae</taxon>
        <taxon>Amphisphaeriales</taxon>
        <taxon>Sporocadaceae</taxon>
        <taxon>Pestalotiopsis</taxon>
    </lineage>
</organism>
<dbReference type="HOGENOM" id="CLU_1845790_0_0_1"/>
<proteinExistence type="predicted"/>
<accession>W3XAA2</accession>
<evidence type="ECO:0000313" key="3">
    <source>
        <dbReference type="Proteomes" id="UP000030651"/>
    </source>
</evidence>
<dbReference type="STRING" id="1229662.W3XAA2"/>
<evidence type="ECO:0000259" key="1">
    <source>
        <dbReference type="PROSITE" id="PS50053"/>
    </source>
</evidence>
<dbReference type="EMBL" id="KI912111">
    <property type="protein sequence ID" value="ETS83033.1"/>
    <property type="molecule type" value="Genomic_DNA"/>
</dbReference>
<dbReference type="PANTHER" id="PTHR10562">
    <property type="entry name" value="SMALL UBIQUITIN-RELATED MODIFIER"/>
    <property type="match status" value="1"/>
</dbReference>
<dbReference type="InterPro" id="IPR000626">
    <property type="entry name" value="Ubiquitin-like_dom"/>
</dbReference>
<keyword evidence="3" id="KW-1185">Reference proteome</keyword>